<evidence type="ECO:0000256" key="1">
    <source>
        <dbReference type="SAM" id="MobiDB-lite"/>
    </source>
</evidence>
<sequence>MRWTTLAGHPTSLEDARRLHNPDPSLSRTNGITIPIKSNNPNSPPVVPTQPSVRPTSATVDIQYFAGTAENGQSEIRVVVEWPPKGNSSINGESTLTEAKSASIDFESVRNFLEGTGRFRVDSAEQFYGPATGDGQPSDDRYTVDVKLFIDGPNPDARLSTTFPYQERKLLFDLAQRVWPGIA</sequence>
<protein>
    <submittedName>
        <fullName evidence="2">Uncharacterized protein</fullName>
    </submittedName>
</protein>
<evidence type="ECO:0000313" key="3">
    <source>
        <dbReference type="Proteomes" id="UP000318538"/>
    </source>
</evidence>
<feature type="region of interest" description="Disordered" evidence="1">
    <location>
        <begin position="1"/>
        <end position="54"/>
    </location>
</feature>
<gene>
    <name evidence="2" type="ORF">K227x_32770</name>
</gene>
<dbReference type="KEGG" id="rlc:K227x_32770"/>
<feature type="compositionally biased region" description="Low complexity" evidence="1">
    <location>
        <begin position="32"/>
        <end position="41"/>
    </location>
</feature>
<keyword evidence="3" id="KW-1185">Reference proteome</keyword>
<dbReference type="AlphaFoldDB" id="A0A517NCN7"/>
<reference evidence="2 3" key="1">
    <citation type="submission" date="2019-02" db="EMBL/GenBank/DDBJ databases">
        <title>Deep-cultivation of Planctomycetes and their phenomic and genomic characterization uncovers novel biology.</title>
        <authorList>
            <person name="Wiegand S."/>
            <person name="Jogler M."/>
            <person name="Boedeker C."/>
            <person name="Pinto D."/>
            <person name="Vollmers J."/>
            <person name="Rivas-Marin E."/>
            <person name="Kohn T."/>
            <person name="Peeters S.H."/>
            <person name="Heuer A."/>
            <person name="Rast P."/>
            <person name="Oberbeckmann S."/>
            <person name="Bunk B."/>
            <person name="Jeske O."/>
            <person name="Meyerdierks A."/>
            <person name="Storesund J.E."/>
            <person name="Kallscheuer N."/>
            <person name="Luecker S."/>
            <person name="Lage O.M."/>
            <person name="Pohl T."/>
            <person name="Merkel B.J."/>
            <person name="Hornburger P."/>
            <person name="Mueller R.-W."/>
            <person name="Bruemmer F."/>
            <person name="Labrenz M."/>
            <person name="Spormann A.M."/>
            <person name="Op den Camp H."/>
            <person name="Overmann J."/>
            <person name="Amann R."/>
            <person name="Jetten M.S.M."/>
            <person name="Mascher T."/>
            <person name="Medema M.H."/>
            <person name="Devos D.P."/>
            <person name="Kaster A.-K."/>
            <person name="Ovreas L."/>
            <person name="Rohde M."/>
            <person name="Galperin M.Y."/>
            <person name="Jogler C."/>
        </authorList>
    </citation>
    <scope>NUCLEOTIDE SEQUENCE [LARGE SCALE GENOMIC DNA]</scope>
    <source>
        <strain evidence="2 3">K22_7</strain>
    </source>
</reference>
<proteinExistence type="predicted"/>
<organism evidence="2 3">
    <name type="scientific">Rubripirellula lacrimiformis</name>
    <dbReference type="NCBI Taxonomy" id="1930273"/>
    <lineage>
        <taxon>Bacteria</taxon>
        <taxon>Pseudomonadati</taxon>
        <taxon>Planctomycetota</taxon>
        <taxon>Planctomycetia</taxon>
        <taxon>Pirellulales</taxon>
        <taxon>Pirellulaceae</taxon>
        <taxon>Rubripirellula</taxon>
    </lineage>
</organism>
<accession>A0A517NCN7</accession>
<feature type="compositionally biased region" description="Basic and acidic residues" evidence="1">
    <location>
        <begin position="12"/>
        <end position="21"/>
    </location>
</feature>
<dbReference type="Proteomes" id="UP000318538">
    <property type="component" value="Chromosome"/>
</dbReference>
<dbReference type="EMBL" id="CP036525">
    <property type="protein sequence ID" value="QDT04880.1"/>
    <property type="molecule type" value="Genomic_DNA"/>
</dbReference>
<evidence type="ECO:0000313" key="2">
    <source>
        <dbReference type="EMBL" id="QDT04880.1"/>
    </source>
</evidence>
<name>A0A517NCN7_9BACT</name>